<dbReference type="Pfam" id="PF00106">
    <property type="entry name" value="adh_short"/>
    <property type="match status" value="1"/>
</dbReference>
<dbReference type="AlphaFoldDB" id="A0A6J5GH85"/>
<organism evidence="5 6">
    <name type="scientific">Paraburkholderia caffeinitolerans</name>
    <dbReference type="NCBI Taxonomy" id="1723730"/>
    <lineage>
        <taxon>Bacteria</taxon>
        <taxon>Pseudomonadati</taxon>
        <taxon>Pseudomonadota</taxon>
        <taxon>Betaproteobacteria</taxon>
        <taxon>Burkholderiales</taxon>
        <taxon>Burkholderiaceae</taxon>
        <taxon>Paraburkholderia</taxon>
    </lineage>
</organism>
<dbReference type="CDD" id="cd05233">
    <property type="entry name" value="SDR_c"/>
    <property type="match status" value="1"/>
</dbReference>
<dbReference type="PRINTS" id="PR00080">
    <property type="entry name" value="SDRFAMILY"/>
</dbReference>
<dbReference type="PIRSF" id="PIRSF000126">
    <property type="entry name" value="11-beta-HSD1"/>
    <property type="match status" value="1"/>
</dbReference>
<evidence type="ECO:0000313" key="6">
    <source>
        <dbReference type="Proteomes" id="UP000494119"/>
    </source>
</evidence>
<dbReference type="EC" id="1.1.1.100" evidence="5"/>
<dbReference type="InterPro" id="IPR036291">
    <property type="entry name" value="NAD(P)-bd_dom_sf"/>
</dbReference>
<sequence length="240" mass="25301">MTTPLALVTGASRGIGRAISTLLATRGYDLILVAREENPLERVAEEISSNYGVNVSCIAVDITDFEAVRTRVNSRIGDSGRLDVLVNSAGIFRFGTRTLATEDLDKMFATNVTAAHNLCALCADAIKASGKGHIINISSVAGLEGFAPIGGYSASKFALVGYGQSLARELLGENVRVTTLCPDVVDTDMSKGSALPSELMIAPDDIAKAVDFVLSLSPSAIVEELVIRCKAVIDMTHARV</sequence>
<accession>A0A6J5GH85</accession>
<reference evidence="5 6" key="1">
    <citation type="submission" date="2020-04" db="EMBL/GenBank/DDBJ databases">
        <authorList>
            <person name="De Canck E."/>
        </authorList>
    </citation>
    <scope>NUCLEOTIDE SEQUENCE [LARGE SCALE GENOMIC DNA]</scope>
    <source>
        <strain evidence="5 6">LMG 28688</strain>
    </source>
</reference>
<dbReference type="PANTHER" id="PTHR42901:SF1">
    <property type="entry name" value="ALCOHOL DEHYDROGENASE"/>
    <property type="match status" value="1"/>
</dbReference>
<dbReference type="EMBL" id="CADIKL010000033">
    <property type="protein sequence ID" value="CAB3800785.1"/>
    <property type="molecule type" value="Genomic_DNA"/>
</dbReference>
<dbReference type="InterPro" id="IPR057326">
    <property type="entry name" value="KR_dom"/>
</dbReference>
<proteinExistence type="inferred from homology"/>
<evidence type="ECO:0000259" key="4">
    <source>
        <dbReference type="SMART" id="SM00822"/>
    </source>
</evidence>
<comment type="similarity">
    <text evidence="1 3">Belongs to the short-chain dehydrogenases/reductases (SDR) family.</text>
</comment>
<evidence type="ECO:0000256" key="3">
    <source>
        <dbReference type="RuleBase" id="RU000363"/>
    </source>
</evidence>
<dbReference type="PRINTS" id="PR00081">
    <property type="entry name" value="GDHRDH"/>
</dbReference>
<dbReference type="InterPro" id="IPR020904">
    <property type="entry name" value="Sc_DH/Rdtase_CS"/>
</dbReference>
<name>A0A6J5GH85_9BURK</name>
<keyword evidence="2 5" id="KW-0560">Oxidoreductase</keyword>
<dbReference type="RefSeq" id="WP_175197144.1">
    <property type="nucleotide sequence ID" value="NZ_CADIKL010000033.1"/>
</dbReference>
<evidence type="ECO:0000256" key="2">
    <source>
        <dbReference type="ARBA" id="ARBA00023002"/>
    </source>
</evidence>
<gene>
    <name evidence="5" type="primary">fabG_13</name>
    <name evidence="5" type="ORF">LMG28688_05245</name>
</gene>
<dbReference type="Proteomes" id="UP000494119">
    <property type="component" value="Unassembled WGS sequence"/>
</dbReference>
<dbReference type="PROSITE" id="PS00061">
    <property type="entry name" value="ADH_SHORT"/>
    <property type="match status" value="1"/>
</dbReference>
<feature type="domain" description="Ketoreductase" evidence="4">
    <location>
        <begin position="4"/>
        <end position="188"/>
    </location>
</feature>
<dbReference type="SUPFAM" id="SSF51735">
    <property type="entry name" value="NAD(P)-binding Rossmann-fold domains"/>
    <property type="match status" value="1"/>
</dbReference>
<evidence type="ECO:0000313" key="5">
    <source>
        <dbReference type="EMBL" id="CAB3800785.1"/>
    </source>
</evidence>
<dbReference type="PANTHER" id="PTHR42901">
    <property type="entry name" value="ALCOHOL DEHYDROGENASE"/>
    <property type="match status" value="1"/>
</dbReference>
<keyword evidence="6" id="KW-1185">Reference proteome</keyword>
<protein>
    <submittedName>
        <fullName evidence="5">3-oxoacyl-[acyl-carrier-protein] reductase FabG</fullName>
        <ecNumber evidence="5">1.1.1.100</ecNumber>
    </submittedName>
</protein>
<dbReference type="Gene3D" id="3.40.50.720">
    <property type="entry name" value="NAD(P)-binding Rossmann-like Domain"/>
    <property type="match status" value="1"/>
</dbReference>
<dbReference type="GO" id="GO:0004316">
    <property type="term" value="F:3-oxoacyl-[acyl-carrier-protein] reductase (NADPH) activity"/>
    <property type="evidence" value="ECO:0007669"/>
    <property type="project" value="UniProtKB-EC"/>
</dbReference>
<evidence type="ECO:0000256" key="1">
    <source>
        <dbReference type="ARBA" id="ARBA00006484"/>
    </source>
</evidence>
<dbReference type="InterPro" id="IPR002347">
    <property type="entry name" value="SDR_fam"/>
</dbReference>
<dbReference type="SMART" id="SM00822">
    <property type="entry name" value="PKS_KR"/>
    <property type="match status" value="1"/>
</dbReference>